<sequence>MPAIDQRNPRGPTGCATHAGRVRRPMKIHLPGVLLFLFLAGCNPMNAVPGKTDADGDPIYRKNPNPTQAYRITMTIEDAPGPFGHVSGTAFYQMTNHEQCTPMEPIEGVWSKSKEDGIPIHFQKISEAKYVATIYADGMVDADYYGKGVCHWELSSADISLRATGDPKETRFQPGIYKDKIISSTPEVTYFWSGGYPRDEMDNYPDTGSSDPTKFKQELRNQLFKITLVSTKEVP</sequence>
<evidence type="ECO:0000313" key="1">
    <source>
        <dbReference type="EMBL" id="CTP92800.1"/>
    </source>
</evidence>
<gene>
    <name evidence="1" type="ORF">XTALMG727_3892</name>
</gene>
<dbReference type="EMBL" id="CXOI01000085">
    <property type="protein sequence ID" value="CTP92800.1"/>
    <property type="molecule type" value="Genomic_DNA"/>
</dbReference>
<accession>A0A0K3ABB1</accession>
<keyword evidence="2" id="KW-1185">Reference proteome</keyword>
<proteinExistence type="predicted"/>
<dbReference type="Proteomes" id="UP000046187">
    <property type="component" value="Unassembled WGS sequence"/>
</dbReference>
<dbReference type="AlphaFoldDB" id="A0A0K3ABB1"/>
<organism evidence="1 2">
    <name type="scientific">Xanthomonas graminis pv. arrhenatheri LMG 727</name>
    <dbReference type="NCBI Taxonomy" id="1195923"/>
    <lineage>
        <taxon>Bacteria</taxon>
        <taxon>Pseudomonadati</taxon>
        <taxon>Pseudomonadota</taxon>
        <taxon>Gammaproteobacteria</taxon>
        <taxon>Lysobacterales</taxon>
        <taxon>Lysobacteraceae</taxon>
        <taxon>Xanthomonas</taxon>
        <taxon>Xanthomonas translucens group</taxon>
        <taxon>Xanthomonas graminis</taxon>
    </lineage>
</organism>
<reference evidence="2" key="1">
    <citation type="submission" date="2015-07" db="EMBL/GenBank/DDBJ databases">
        <authorList>
            <person name="Wibberg D."/>
        </authorList>
    </citation>
    <scope>NUCLEOTIDE SEQUENCE [LARGE SCALE GENOMIC DNA]</scope>
</reference>
<protein>
    <submittedName>
        <fullName evidence="1">Uncharacterized protein</fullName>
    </submittedName>
</protein>
<name>A0A0K3ABB1_9XANT</name>
<evidence type="ECO:0000313" key="2">
    <source>
        <dbReference type="Proteomes" id="UP000046187"/>
    </source>
</evidence>